<feature type="domain" description="Retrovirus-related Pol polyprotein from transposon TNT 1-94-like beta-barrel" evidence="2">
    <location>
        <begin position="139"/>
        <end position="183"/>
    </location>
</feature>
<organism evidence="3 4">
    <name type="scientific">Eucalyptus globulus</name>
    <name type="common">Tasmanian blue gum</name>
    <dbReference type="NCBI Taxonomy" id="34317"/>
    <lineage>
        <taxon>Eukaryota</taxon>
        <taxon>Viridiplantae</taxon>
        <taxon>Streptophyta</taxon>
        <taxon>Embryophyta</taxon>
        <taxon>Tracheophyta</taxon>
        <taxon>Spermatophyta</taxon>
        <taxon>Magnoliopsida</taxon>
        <taxon>eudicotyledons</taxon>
        <taxon>Gunneridae</taxon>
        <taxon>Pentapetalae</taxon>
        <taxon>rosids</taxon>
        <taxon>malvids</taxon>
        <taxon>Myrtales</taxon>
        <taxon>Myrtaceae</taxon>
        <taxon>Myrtoideae</taxon>
        <taxon>Eucalypteae</taxon>
        <taxon>Eucalyptus</taxon>
    </lineage>
</organism>
<sequence>MISHGSSGRGARGRGYRGHGCGLIQGGSRGGRDRILGSRGTRYCNHCRRAGHTEAYCYTLHPELRPTVAAFAEVEDSSPVQSDPTNVQDTKDSVTLTRAEYEAWIRSKQVTGTSAPTATLVHNSKGSSSCLLSTVSNSWVIDSGATHHIAGNSKLLSSLNSTPLGVSNSVTLADGSISQVTGSEDWTDDWWGT</sequence>
<evidence type="ECO:0000259" key="2">
    <source>
        <dbReference type="Pfam" id="PF22936"/>
    </source>
</evidence>
<dbReference type="Proteomes" id="UP001634007">
    <property type="component" value="Unassembled WGS sequence"/>
</dbReference>
<protein>
    <recommendedName>
        <fullName evidence="2">Retrovirus-related Pol polyprotein from transposon TNT 1-94-like beta-barrel domain-containing protein</fullName>
    </recommendedName>
</protein>
<reference evidence="3 4" key="1">
    <citation type="submission" date="2024-11" db="EMBL/GenBank/DDBJ databases">
        <title>Chromosome-level genome assembly of Eucalyptus globulus Labill. provides insights into its genome evolution.</title>
        <authorList>
            <person name="Li X."/>
        </authorList>
    </citation>
    <scope>NUCLEOTIDE SEQUENCE [LARGE SCALE GENOMIC DNA]</scope>
    <source>
        <strain evidence="3">CL2024</strain>
        <tissue evidence="3">Fresh tender leaves</tissue>
    </source>
</reference>
<dbReference type="EMBL" id="JBJKBG010000008">
    <property type="protein sequence ID" value="KAL3727515.1"/>
    <property type="molecule type" value="Genomic_DNA"/>
</dbReference>
<gene>
    <name evidence="3" type="ORF">ACJRO7_032277</name>
</gene>
<dbReference type="AlphaFoldDB" id="A0ABD3JVL4"/>
<keyword evidence="4" id="KW-1185">Reference proteome</keyword>
<evidence type="ECO:0000313" key="3">
    <source>
        <dbReference type="EMBL" id="KAL3727515.1"/>
    </source>
</evidence>
<accession>A0ABD3JVL4</accession>
<evidence type="ECO:0000256" key="1">
    <source>
        <dbReference type="SAM" id="MobiDB-lite"/>
    </source>
</evidence>
<dbReference type="Pfam" id="PF22936">
    <property type="entry name" value="Pol_BBD"/>
    <property type="match status" value="1"/>
</dbReference>
<proteinExistence type="predicted"/>
<evidence type="ECO:0000313" key="4">
    <source>
        <dbReference type="Proteomes" id="UP001634007"/>
    </source>
</evidence>
<feature type="region of interest" description="Disordered" evidence="1">
    <location>
        <begin position="1"/>
        <end position="21"/>
    </location>
</feature>
<comment type="caution">
    <text evidence="3">The sequence shown here is derived from an EMBL/GenBank/DDBJ whole genome shotgun (WGS) entry which is preliminary data.</text>
</comment>
<name>A0ABD3JVL4_EUCGL</name>
<dbReference type="InterPro" id="IPR054722">
    <property type="entry name" value="PolX-like_BBD"/>
</dbReference>